<dbReference type="Gene3D" id="3.90.230.10">
    <property type="entry name" value="Creatinase/methionine aminopeptidase superfamily"/>
    <property type="match status" value="1"/>
</dbReference>
<organism evidence="3 4">
    <name type="scientific">Talaromyces atroroseus</name>
    <dbReference type="NCBI Taxonomy" id="1441469"/>
    <lineage>
        <taxon>Eukaryota</taxon>
        <taxon>Fungi</taxon>
        <taxon>Dikarya</taxon>
        <taxon>Ascomycota</taxon>
        <taxon>Pezizomycotina</taxon>
        <taxon>Eurotiomycetes</taxon>
        <taxon>Eurotiomycetidae</taxon>
        <taxon>Eurotiales</taxon>
        <taxon>Trichocomaceae</taxon>
        <taxon>Talaromyces</taxon>
        <taxon>Talaromyces sect. Trachyspermi</taxon>
    </lineage>
</organism>
<keyword evidence="4" id="KW-1185">Reference proteome</keyword>
<name>A0A225ATL8_TALAT</name>
<dbReference type="SUPFAM" id="SSF53092">
    <property type="entry name" value="Creatinase/prolidase N-terminal domain"/>
    <property type="match status" value="1"/>
</dbReference>
<evidence type="ECO:0000256" key="1">
    <source>
        <dbReference type="SAM" id="MobiDB-lite"/>
    </source>
</evidence>
<dbReference type="STRING" id="1441469.A0A225ATL8"/>
<dbReference type="SUPFAM" id="SSF55920">
    <property type="entry name" value="Creatinase/aminopeptidase"/>
    <property type="match status" value="1"/>
</dbReference>
<dbReference type="Gene3D" id="3.40.350.10">
    <property type="entry name" value="Creatinase/prolidase N-terminal domain"/>
    <property type="match status" value="1"/>
</dbReference>
<comment type="caution">
    <text evidence="3">The sequence shown here is derived from an EMBL/GenBank/DDBJ whole genome shotgun (WGS) entry which is preliminary data.</text>
</comment>
<dbReference type="Pfam" id="PF00557">
    <property type="entry name" value="Peptidase_M24"/>
    <property type="match status" value="1"/>
</dbReference>
<dbReference type="GeneID" id="31006316"/>
<dbReference type="RefSeq" id="XP_020118397.1">
    <property type="nucleotide sequence ID" value="XM_020268851.1"/>
</dbReference>
<accession>A0A225ATL8</accession>
<dbReference type="AlphaFoldDB" id="A0A225ATL8"/>
<protein>
    <recommendedName>
        <fullName evidence="2">Peptidase M24 domain-containing protein</fullName>
    </recommendedName>
</protein>
<reference evidence="3 4" key="1">
    <citation type="submission" date="2015-06" db="EMBL/GenBank/DDBJ databases">
        <title>Talaromyces atroroseus IBT 11181 draft genome.</title>
        <authorList>
            <person name="Rasmussen K.B."/>
            <person name="Rasmussen S."/>
            <person name="Petersen B."/>
            <person name="Sicheritz-Ponten T."/>
            <person name="Mortensen U.H."/>
            <person name="Thrane U."/>
        </authorList>
    </citation>
    <scope>NUCLEOTIDE SEQUENCE [LARGE SCALE GENOMIC DNA]</scope>
    <source>
        <strain evidence="3 4">IBT 11181</strain>
    </source>
</reference>
<dbReference type="InterPro" id="IPR050659">
    <property type="entry name" value="Peptidase_M24B"/>
</dbReference>
<evidence type="ECO:0000313" key="3">
    <source>
        <dbReference type="EMBL" id="OKL58276.1"/>
    </source>
</evidence>
<dbReference type="PANTHER" id="PTHR46112">
    <property type="entry name" value="AMINOPEPTIDASE"/>
    <property type="match status" value="1"/>
</dbReference>
<dbReference type="InterPro" id="IPR036005">
    <property type="entry name" value="Creatinase/aminopeptidase-like"/>
</dbReference>
<sequence>MAYLLKGTPPNRSDPPLAHLKRPSPRRWTWTRMLVCVSAIALCSTAFVNQTYNPISLLSSVVHGATTNIQTFQECAIRNMLDTELYFLESVHPPTIKHFESRRNRLAQALIADGVDAFGLEPGYTFQYYANISQSEWEPWEPEERPFLMVVQPYHDHETGMITAKTSFLCPSFEAERARLLSMPFSEPIHIITWEEHWNPYKTLLESGNFTAERRRPRLMVDEEMRDYIQRGLGEIGFDVVGLQRNVEAVYIQGSPRKRSKLFLTLRFEQRDLNRFLTLYYLVWNIVFEAQSQSLKQLHANATAASVDIAARDVITSAGYGHAFTHRVGHGIGIKGMTFTSEPGVYLVDEFGVRHEDVLLVNGEDEDPILLTGRRAHGPWDP</sequence>
<feature type="domain" description="Peptidase M24" evidence="2">
    <location>
        <begin position="283"/>
        <end position="361"/>
    </location>
</feature>
<dbReference type="InterPro" id="IPR029149">
    <property type="entry name" value="Creatin/AminoP/Spt16_N"/>
</dbReference>
<gene>
    <name evidence="3" type="ORF">UA08_06561</name>
</gene>
<feature type="region of interest" description="Disordered" evidence="1">
    <location>
        <begin position="1"/>
        <end position="20"/>
    </location>
</feature>
<dbReference type="PANTHER" id="PTHR46112:SF2">
    <property type="entry name" value="XAA-PRO AMINOPEPTIDASE P-RELATED"/>
    <property type="match status" value="1"/>
</dbReference>
<evidence type="ECO:0000313" key="4">
    <source>
        <dbReference type="Proteomes" id="UP000214365"/>
    </source>
</evidence>
<dbReference type="InterPro" id="IPR000994">
    <property type="entry name" value="Pept_M24"/>
</dbReference>
<dbReference type="OrthoDB" id="9995434at2759"/>
<dbReference type="EMBL" id="LFMY01000010">
    <property type="protein sequence ID" value="OKL58276.1"/>
    <property type="molecule type" value="Genomic_DNA"/>
</dbReference>
<dbReference type="Proteomes" id="UP000214365">
    <property type="component" value="Unassembled WGS sequence"/>
</dbReference>
<proteinExistence type="predicted"/>
<evidence type="ECO:0000259" key="2">
    <source>
        <dbReference type="Pfam" id="PF00557"/>
    </source>
</evidence>